<dbReference type="EMBL" id="JAMDGS010000001">
    <property type="protein sequence ID" value="MDD1123002.1"/>
    <property type="molecule type" value="Genomic_DNA"/>
</dbReference>
<name>A0ABT5PHH2_9PSED</name>
<sequence length="537" mass="57626">MNNPASSGGPIVALALTPPYIPSQTYPIIHPVAQVGLSRLNYYADSKGLLVLFGPYLGQVRNETGRIYLNGLPVPTPAKTTVDTTSPLEFLVPPGLLSDGVNNLKVSLQRQSGNEDSSELSVLHSLVAPAGNDTDPNPGNSLLNIDVTPKSIGPAEAIAGVKLTMSYPGMALYDLLTINYGGKTLTHQLVPTAQDPNPETKPVVLTFNTADFAHAPNNPQFIFKYNVISQIDDFSGTSSNGVFNPQEFWSKDCVVDVHLDWAVLVEAILQEILGDNGDDPAIVDLGKMNGGPLWALIHLINTIWQAGDQIHLTFEAWLNGVMVATHDETLPIGNVPGQFSWPIPNVKVVANSQVRVKFEQIRGGKVIGVSREAQARVVGEGLPDIEDFESTPSQGASEVGQSVSTNKIKVTLTGKVHPNDSLAIARFTDPVDANGQAFYGYLAQPNGQITSLSYEVELIGRTANRLVIWIAGGNIFGNAAQMNLVFRDTAGATLNIINLTVTAYQRQQQIDTGVLNGIKSIAVVVNGQVIIDRIQFL</sequence>
<organism evidence="1 2">
    <name type="scientific">Pseudomonas aphyarum</name>
    <dbReference type="NCBI Taxonomy" id="2942629"/>
    <lineage>
        <taxon>Bacteria</taxon>
        <taxon>Pseudomonadati</taxon>
        <taxon>Pseudomonadota</taxon>
        <taxon>Gammaproteobacteria</taxon>
        <taxon>Pseudomonadales</taxon>
        <taxon>Pseudomonadaceae</taxon>
        <taxon>Pseudomonas</taxon>
    </lineage>
</organism>
<keyword evidence="2" id="KW-1185">Reference proteome</keyword>
<protein>
    <submittedName>
        <fullName evidence="1">Uncharacterized protein</fullName>
    </submittedName>
</protein>
<accession>A0ABT5PHH2</accession>
<evidence type="ECO:0000313" key="1">
    <source>
        <dbReference type="EMBL" id="MDD1123002.1"/>
    </source>
</evidence>
<proteinExistence type="predicted"/>
<dbReference type="Proteomes" id="UP001150531">
    <property type="component" value="Unassembled WGS sequence"/>
</dbReference>
<dbReference type="RefSeq" id="WP_273896707.1">
    <property type="nucleotide sequence ID" value="NZ_JAMDGS010000001.1"/>
</dbReference>
<evidence type="ECO:0000313" key="2">
    <source>
        <dbReference type="Proteomes" id="UP001150531"/>
    </source>
</evidence>
<comment type="caution">
    <text evidence="1">The sequence shown here is derived from an EMBL/GenBank/DDBJ whole genome shotgun (WGS) entry which is preliminary data.</text>
</comment>
<gene>
    <name evidence="1" type="ORF">M5G18_00220</name>
</gene>
<reference evidence="1" key="1">
    <citation type="submission" date="2022-05" db="EMBL/GenBank/DDBJ databases">
        <title>Novel Pseudomonas spp. Isolated from a Rainbow Trout Aquaculture Facility.</title>
        <authorList>
            <person name="Testerman T."/>
            <person name="Graf J."/>
        </authorList>
    </citation>
    <scope>NUCLEOTIDE SEQUENCE</scope>
    <source>
        <strain evidence="1">ID386</strain>
    </source>
</reference>